<evidence type="ECO:0000313" key="3">
    <source>
        <dbReference type="Proteomes" id="UP000011721"/>
    </source>
</evidence>
<keyword evidence="3" id="KW-1185">Reference proteome</keyword>
<dbReference type="RefSeq" id="WP_015402325.1">
    <property type="nucleotide sequence ID" value="NC_020304.1"/>
</dbReference>
<dbReference type="Pfam" id="PF01865">
    <property type="entry name" value="PhoU_div"/>
    <property type="match status" value="1"/>
</dbReference>
<comment type="similarity">
    <text evidence="1">Belongs to the UPF0111 family.</text>
</comment>
<protein>
    <submittedName>
        <fullName evidence="2">TIGR00153 family protein</fullName>
    </submittedName>
</protein>
<name>M1PJF3_DESSD</name>
<dbReference type="AlphaFoldDB" id="M1PJF3"/>
<dbReference type="HOGENOM" id="CLU_104916_0_1_7"/>
<dbReference type="Gene3D" id="1.20.58.220">
    <property type="entry name" value="Phosphate transport system protein phou homolog 2, domain 2"/>
    <property type="match status" value="1"/>
</dbReference>
<dbReference type="KEGG" id="dsf:UWK_00038"/>
<accession>M1PJF3</accession>
<proteinExistence type="inferred from homology"/>
<dbReference type="PANTHER" id="PTHR36536:SF3">
    <property type="entry name" value="UPF0111 PROTEIN HI_1603"/>
    <property type="match status" value="1"/>
</dbReference>
<dbReference type="NCBIfam" id="TIGR00153">
    <property type="entry name" value="TIGR00153 family protein"/>
    <property type="match status" value="1"/>
</dbReference>
<dbReference type="InterPro" id="IPR038078">
    <property type="entry name" value="PhoU-like_sf"/>
</dbReference>
<dbReference type="EMBL" id="CP003985">
    <property type="protein sequence ID" value="AGF76626.1"/>
    <property type="molecule type" value="Genomic_DNA"/>
</dbReference>
<reference evidence="3" key="1">
    <citation type="journal article" date="2013" name="Stand. Genomic Sci.">
        <title>Complete genome sequence of Desulfocapsa sulfexigens, a marine deltaproteobacterium specialized in disproportionating inorganic sulfur compounds.</title>
        <authorList>
            <person name="Finster K.W."/>
            <person name="Kjeldsen K.U."/>
            <person name="Kube M."/>
            <person name="Reinhardt R."/>
            <person name="Mussmann M."/>
            <person name="Amann R."/>
            <person name="Schreiber L."/>
        </authorList>
    </citation>
    <scope>NUCLEOTIDE SEQUENCE [LARGE SCALE GENOMIC DNA]</scope>
    <source>
        <strain evidence="3">DSM 10523 / SB164P1</strain>
    </source>
</reference>
<dbReference type="eggNOG" id="COG1392">
    <property type="taxonomic scope" value="Bacteria"/>
</dbReference>
<dbReference type="PANTHER" id="PTHR36536">
    <property type="entry name" value="UPF0111 PROTEIN HI_1603"/>
    <property type="match status" value="1"/>
</dbReference>
<evidence type="ECO:0000313" key="2">
    <source>
        <dbReference type="EMBL" id="AGF76626.1"/>
    </source>
</evidence>
<dbReference type="SUPFAM" id="SSF109755">
    <property type="entry name" value="PhoU-like"/>
    <property type="match status" value="1"/>
</dbReference>
<dbReference type="STRING" id="1167006.UWK_00038"/>
<dbReference type="Proteomes" id="UP000011721">
    <property type="component" value="Chromosome"/>
</dbReference>
<gene>
    <name evidence="2" type="ordered locus">UWK_00038</name>
</gene>
<dbReference type="InterPro" id="IPR002727">
    <property type="entry name" value="DUF47"/>
</dbReference>
<organism evidence="2 3">
    <name type="scientific">Desulfocapsa sulfexigens (strain DSM 10523 / SB164P1)</name>
    <dbReference type="NCBI Taxonomy" id="1167006"/>
    <lineage>
        <taxon>Bacteria</taxon>
        <taxon>Pseudomonadati</taxon>
        <taxon>Thermodesulfobacteriota</taxon>
        <taxon>Desulfobulbia</taxon>
        <taxon>Desulfobulbales</taxon>
        <taxon>Desulfocapsaceae</taxon>
        <taxon>Desulfocapsa</taxon>
    </lineage>
</organism>
<dbReference type="OrthoDB" id="9780540at2"/>
<sequence>MVAMSTNPLAGLLRKSPFKPIQEHMRTVFSCVMLLPALFDALYRKEQGEVTELAGQIGVLETEADGIKATYRHNMPKTLLLPVDRKDLLSLIHEQDSVADGVEKISQLLVNRDMTVPDAIKGGLDELLEGTMEIITQAKNMVEELDELVHVGFSGREHDKVSRMIDGVRKSEHNLDKILKKVNRTLFTIEKELDPVSVMFWYRIIEEIGNISDHAENMADRLLLFLSK</sequence>
<evidence type="ECO:0000256" key="1">
    <source>
        <dbReference type="ARBA" id="ARBA00008591"/>
    </source>
</evidence>
<dbReference type="InterPro" id="IPR018445">
    <property type="entry name" value="Put_Phosphate_transp_reg"/>
</dbReference>